<evidence type="ECO:0000313" key="2">
    <source>
        <dbReference type="EMBL" id="KAG6579243.1"/>
    </source>
</evidence>
<evidence type="ECO:0000256" key="1">
    <source>
        <dbReference type="SAM" id="Phobius"/>
    </source>
</evidence>
<gene>
    <name evidence="2" type="ORF">SDJN03_23691</name>
</gene>
<comment type="caution">
    <text evidence="2">The sequence shown here is derived from an EMBL/GenBank/DDBJ whole genome shotgun (WGS) entry which is preliminary data.</text>
</comment>
<evidence type="ECO:0000313" key="3">
    <source>
        <dbReference type="Proteomes" id="UP000685013"/>
    </source>
</evidence>
<feature type="transmembrane region" description="Helical" evidence="1">
    <location>
        <begin position="120"/>
        <end position="144"/>
    </location>
</feature>
<feature type="non-terminal residue" evidence="2">
    <location>
        <position position="1"/>
    </location>
</feature>
<protein>
    <submittedName>
        <fullName evidence="2">Uncharacterized protein</fullName>
    </submittedName>
</protein>
<dbReference type="AlphaFoldDB" id="A0AAV6MCH6"/>
<dbReference type="PANTHER" id="PTHR33782">
    <property type="entry name" value="OS01G0121600 PROTEIN"/>
    <property type="match status" value="1"/>
</dbReference>
<keyword evidence="1" id="KW-0472">Membrane</keyword>
<dbReference type="PANTHER" id="PTHR33782:SF5">
    <property type="entry name" value="MEDIATOR OF RNA POLYMERASE II TRANSCRIPTION SUBUNIT"/>
    <property type="match status" value="1"/>
</dbReference>
<accession>A0AAV6MCH6</accession>
<dbReference type="Proteomes" id="UP000685013">
    <property type="component" value="Chromosome 15"/>
</dbReference>
<sequence>MKSISSANSAPFLHFHPISSSSRRRRRRPPLFTVMASSRGADSNSNNNNNNNYYASGKLVDESMIVLRKRIHEIKMVERSHEPPSDWLDWEKRCYSDYDSHICEALGYLQSHLMNTRPSVALGILLLITLSVPLSSAVILHRFIDIAAALLAGVRLT</sequence>
<keyword evidence="1" id="KW-0812">Transmembrane</keyword>
<keyword evidence="3" id="KW-1185">Reference proteome</keyword>
<proteinExistence type="predicted"/>
<name>A0AAV6MCH6_9ROSI</name>
<organism evidence="2 3">
    <name type="scientific">Cucurbita argyrosperma subsp. sororia</name>
    <dbReference type="NCBI Taxonomy" id="37648"/>
    <lineage>
        <taxon>Eukaryota</taxon>
        <taxon>Viridiplantae</taxon>
        <taxon>Streptophyta</taxon>
        <taxon>Embryophyta</taxon>
        <taxon>Tracheophyta</taxon>
        <taxon>Spermatophyta</taxon>
        <taxon>Magnoliopsida</taxon>
        <taxon>eudicotyledons</taxon>
        <taxon>Gunneridae</taxon>
        <taxon>Pentapetalae</taxon>
        <taxon>rosids</taxon>
        <taxon>fabids</taxon>
        <taxon>Cucurbitales</taxon>
        <taxon>Cucurbitaceae</taxon>
        <taxon>Cucurbiteae</taxon>
        <taxon>Cucurbita</taxon>
    </lineage>
</organism>
<reference evidence="2 3" key="1">
    <citation type="journal article" date="2021" name="Hortic Res">
        <title>The domestication of Cucurbita argyrosperma as revealed by the genome of its wild relative.</title>
        <authorList>
            <person name="Barrera-Redondo J."/>
            <person name="Sanchez-de la Vega G."/>
            <person name="Aguirre-Liguori J.A."/>
            <person name="Castellanos-Morales G."/>
            <person name="Gutierrez-Guerrero Y.T."/>
            <person name="Aguirre-Dugua X."/>
            <person name="Aguirre-Planter E."/>
            <person name="Tenaillon M.I."/>
            <person name="Lira-Saade R."/>
            <person name="Eguiarte L.E."/>
        </authorList>
    </citation>
    <scope>NUCLEOTIDE SEQUENCE [LARGE SCALE GENOMIC DNA]</scope>
    <source>
        <strain evidence="2">JBR-2021</strain>
    </source>
</reference>
<keyword evidence="1" id="KW-1133">Transmembrane helix</keyword>
<dbReference type="EMBL" id="JAGKQH010000015">
    <property type="protein sequence ID" value="KAG6579243.1"/>
    <property type="molecule type" value="Genomic_DNA"/>
</dbReference>